<sequence>MENRGVFDVKPLTTAEKRRKPIRPPPSDLHCSRRSTATTIAGAPPPPPSSALHRRPPLPRDLQSFFISIIRSLPQETHYRRRPPLPSPASTTIVYQIWFIMFLKAEVDDHVKIHLMNLNNLSLAQEIQPPIMSPVSSPALHYTFNLPPCNPYPRPNQAPSPIFGNNGRSTATSGGGYTRKRWGLLQNLVYRWNSCRRHRITRVDLEKNKKDGGVQEFVDSKSMFRLGAITKSQISAIVASKKTKKLNEDLEGIDTNAFETDSEWDKTITKWTEKFSNLSIRPNEIVKKVTESDKDDWNFKLNFIILSVNTMVETMKMGTCTTTIFPHLPKDLDFKNVNWCKFIYDSAKNNKLNNKQIYFFS</sequence>
<evidence type="ECO:0000313" key="3">
    <source>
        <dbReference type="Proteomes" id="UP001172457"/>
    </source>
</evidence>
<comment type="caution">
    <text evidence="2">The sequence shown here is derived from an EMBL/GenBank/DDBJ whole genome shotgun (WGS) entry which is preliminary data.</text>
</comment>
<evidence type="ECO:0000313" key="2">
    <source>
        <dbReference type="EMBL" id="KAJ9544600.1"/>
    </source>
</evidence>
<dbReference type="Proteomes" id="UP001172457">
    <property type="component" value="Chromosome 6"/>
</dbReference>
<dbReference type="AlphaFoldDB" id="A0AA38SY68"/>
<name>A0AA38SY68_9ASTR</name>
<evidence type="ECO:0000256" key="1">
    <source>
        <dbReference type="SAM" id="MobiDB-lite"/>
    </source>
</evidence>
<reference evidence="2" key="1">
    <citation type="submission" date="2023-03" db="EMBL/GenBank/DDBJ databases">
        <title>Chromosome-scale reference genome and RAD-based genetic map of yellow starthistle (Centaurea solstitialis) reveal putative structural variation and QTLs associated with invader traits.</title>
        <authorList>
            <person name="Reatini B."/>
            <person name="Cang F.A."/>
            <person name="Jiang Q."/>
            <person name="Mckibben M.T.W."/>
            <person name="Barker M.S."/>
            <person name="Rieseberg L.H."/>
            <person name="Dlugosch K.M."/>
        </authorList>
    </citation>
    <scope>NUCLEOTIDE SEQUENCE</scope>
    <source>
        <strain evidence="2">CAN-66</strain>
        <tissue evidence="2">Leaf</tissue>
    </source>
</reference>
<protein>
    <submittedName>
        <fullName evidence="2">Uncharacterized protein</fullName>
    </submittedName>
</protein>
<organism evidence="2 3">
    <name type="scientific">Centaurea solstitialis</name>
    <name type="common">yellow star-thistle</name>
    <dbReference type="NCBI Taxonomy" id="347529"/>
    <lineage>
        <taxon>Eukaryota</taxon>
        <taxon>Viridiplantae</taxon>
        <taxon>Streptophyta</taxon>
        <taxon>Embryophyta</taxon>
        <taxon>Tracheophyta</taxon>
        <taxon>Spermatophyta</taxon>
        <taxon>Magnoliopsida</taxon>
        <taxon>eudicotyledons</taxon>
        <taxon>Gunneridae</taxon>
        <taxon>Pentapetalae</taxon>
        <taxon>asterids</taxon>
        <taxon>campanulids</taxon>
        <taxon>Asterales</taxon>
        <taxon>Asteraceae</taxon>
        <taxon>Carduoideae</taxon>
        <taxon>Cardueae</taxon>
        <taxon>Centaureinae</taxon>
        <taxon>Centaurea</taxon>
    </lineage>
</organism>
<keyword evidence="3" id="KW-1185">Reference proteome</keyword>
<gene>
    <name evidence="2" type="ORF">OSB04_024307</name>
</gene>
<accession>A0AA38SY68</accession>
<proteinExistence type="predicted"/>
<dbReference type="EMBL" id="JARYMX010000006">
    <property type="protein sequence ID" value="KAJ9544600.1"/>
    <property type="molecule type" value="Genomic_DNA"/>
</dbReference>
<feature type="region of interest" description="Disordered" evidence="1">
    <location>
        <begin position="1"/>
        <end position="56"/>
    </location>
</feature>